<dbReference type="Proteomes" id="UP000607559">
    <property type="component" value="Unassembled WGS sequence"/>
</dbReference>
<dbReference type="EMBL" id="BMJC01000001">
    <property type="protein sequence ID" value="GGA92872.1"/>
    <property type="molecule type" value="Genomic_DNA"/>
</dbReference>
<reference evidence="1" key="1">
    <citation type="journal article" date="2014" name="Int. J. Syst. Evol. Microbiol.">
        <title>Complete genome sequence of Corynebacterium casei LMG S-19264T (=DSM 44701T), isolated from a smear-ripened cheese.</title>
        <authorList>
            <consortium name="US DOE Joint Genome Institute (JGI-PGF)"/>
            <person name="Walter F."/>
            <person name="Albersmeier A."/>
            <person name="Kalinowski J."/>
            <person name="Ruckert C."/>
        </authorList>
    </citation>
    <scope>NUCLEOTIDE SEQUENCE</scope>
    <source>
        <strain evidence="1">CGMCC 1.15448</strain>
    </source>
</reference>
<accession>A0A8J2UB91</accession>
<reference evidence="1" key="2">
    <citation type="submission" date="2020-09" db="EMBL/GenBank/DDBJ databases">
        <authorList>
            <person name="Sun Q."/>
            <person name="Zhou Y."/>
        </authorList>
    </citation>
    <scope>NUCLEOTIDE SEQUENCE</scope>
    <source>
        <strain evidence="1">CGMCC 1.15448</strain>
    </source>
</reference>
<dbReference type="RefSeq" id="WP_188930146.1">
    <property type="nucleotide sequence ID" value="NZ_BMJC01000001.1"/>
</dbReference>
<comment type="caution">
    <text evidence="1">The sequence shown here is derived from an EMBL/GenBank/DDBJ whole genome shotgun (WGS) entry which is preliminary data.</text>
</comment>
<name>A0A8J2UB91_9BACT</name>
<gene>
    <name evidence="1" type="ORF">GCM10011511_15340</name>
</gene>
<evidence type="ECO:0000313" key="1">
    <source>
        <dbReference type="EMBL" id="GGA92872.1"/>
    </source>
</evidence>
<proteinExistence type="predicted"/>
<dbReference type="AlphaFoldDB" id="A0A8J2UB91"/>
<protein>
    <submittedName>
        <fullName evidence="1">Uncharacterized protein</fullName>
    </submittedName>
</protein>
<evidence type="ECO:0000313" key="2">
    <source>
        <dbReference type="Proteomes" id="UP000607559"/>
    </source>
</evidence>
<sequence length="196" mass="22910">MAITKILYGHTSRKTAIVIIKKNKRQQQTTRFCWIETKPGKGDRLGWVFSYPNTAQQSKPYYKKFAALAFLYVDEEGKIQDESIAFDDSSKSNKEKFVELMTKMDPAQLSSEQQYTIRKKIYEVFLSNAKAELTMLTGKQYDDDWSWTQKTLNHIENCPFQDIGNYPDFQVPLNWPILTSLRYDSTEDPVYIEEAE</sequence>
<keyword evidence="2" id="KW-1185">Reference proteome</keyword>
<organism evidence="1 2">
    <name type="scientific">Puia dinghuensis</name>
    <dbReference type="NCBI Taxonomy" id="1792502"/>
    <lineage>
        <taxon>Bacteria</taxon>
        <taxon>Pseudomonadati</taxon>
        <taxon>Bacteroidota</taxon>
        <taxon>Chitinophagia</taxon>
        <taxon>Chitinophagales</taxon>
        <taxon>Chitinophagaceae</taxon>
        <taxon>Puia</taxon>
    </lineage>
</organism>